<dbReference type="GO" id="GO:0016491">
    <property type="term" value="F:oxidoreductase activity"/>
    <property type="evidence" value="ECO:0007669"/>
    <property type="project" value="InterPro"/>
</dbReference>
<evidence type="ECO:0000313" key="2">
    <source>
        <dbReference type="EMBL" id="MDB6374338.1"/>
    </source>
</evidence>
<proteinExistence type="predicted"/>
<dbReference type="RefSeq" id="WP_113043603.1">
    <property type="nucleotide sequence ID" value="NZ_CAWQKC010000251.1"/>
</dbReference>
<dbReference type="EMBL" id="JAQMFO010000043">
    <property type="protein sequence ID" value="MDB6374338.1"/>
    <property type="molecule type" value="Genomic_DNA"/>
</dbReference>
<organism evidence="2 3">
    <name type="scientific">Photorhabdus bodei</name>
    <dbReference type="NCBI Taxonomy" id="2029681"/>
    <lineage>
        <taxon>Bacteria</taxon>
        <taxon>Pseudomonadati</taxon>
        <taxon>Pseudomonadota</taxon>
        <taxon>Gammaproteobacteria</taxon>
        <taxon>Enterobacterales</taxon>
        <taxon>Morganellaceae</taxon>
        <taxon>Photorhabdus</taxon>
    </lineage>
</organism>
<reference evidence="2" key="1">
    <citation type="submission" date="2023-01" db="EMBL/GenBank/DDBJ databases">
        <title>Genome sequencing of Photorhabdus bodei 09-20.</title>
        <authorList>
            <person name="Kalindamar S."/>
            <person name="Kumru S."/>
        </authorList>
    </citation>
    <scope>NUCLEOTIDE SEQUENCE</scope>
    <source>
        <strain evidence="2">09-20</strain>
    </source>
</reference>
<dbReference type="AlphaFoldDB" id="A0AAW6BLB1"/>
<gene>
    <name evidence="2" type="ORF">PH362_21025</name>
</gene>
<dbReference type="SUPFAM" id="SSF53706">
    <property type="entry name" value="Formate dehydrogenase/DMSO reductase, domains 1-3"/>
    <property type="match status" value="1"/>
</dbReference>
<sequence>MKRTQPKGATDPGWESISWEEAMATLASQLEKFKKENGAESVSFSVTFES</sequence>
<protein>
    <submittedName>
        <fullName evidence="2">Molybdopterin-dependent oxidoreductase</fullName>
    </submittedName>
</protein>
<dbReference type="Proteomes" id="UP001212996">
    <property type="component" value="Unassembled WGS sequence"/>
</dbReference>
<accession>A0AAW6BLB1</accession>
<dbReference type="Pfam" id="PF00384">
    <property type="entry name" value="Molybdopterin"/>
    <property type="match status" value="1"/>
</dbReference>
<dbReference type="InterPro" id="IPR006656">
    <property type="entry name" value="Mopterin_OxRdtase"/>
</dbReference>
<name>A0AAW6BLB1_9GAMM</name>
<dbReference type="Gene3D" id="3.40.50.740">
    <property type="match status" value="1"/>
</dbReference>
<evidence type="ECO:0000259" key="1">
    <source>
        <dbReference type="Pfam" id="PF00384"/>
    </source>
</evidence>
<feature type="domain" description="Molybdopterin oxidoreductase" evidence="1">
    <location>
        <begin position="13"/>
        <end position="44"/>
    </location>
</feature>
<comment type="caution">
    <text evidence="2">The sequence shown here is derived from an EMBL/GenBank/DDBJ whole genome shotgun (WGS) entry which is preliminary data.</text>
</comment>
<evidence type="ECO:0000313" key="3">
    <source>
        <dbReference type="Proteomes" id="UP001212996"/>
    </source>
</evidence>